<reference evidence="5 6" key="1">
    <citation type="submission" date="2016-11" db="EMBL/GenBank/DDBJ databases">
        <authorList>
            <person name="Jaros S."/>
            <person name="Januszkiewicz K."/>
            <person name="Wedrychowicz H."/>
        </authorList>
    </citation>
    <scope>NUCLEOTIDE SEQUENCE [LARGE SCALE GENOMIC DNA]</scope>
    <source>
        <strain evidence="5 6">DSM 16917</strain>
    </source>
</reference>
<proteinExistence type="inferred from homology"/>
<dbReference type="Gene3D" id="3.20.20.100">
    <property type="entry name" value="NADP-dependent oxidoreductase domain"/>
    <property type="match status" value="1"/>
</dbReference>
<keyword evidence="1" id="KW-0521">NADP</keyword>
<keyword evidence="2" id="KW-0560">Oxidoreductase</keyword>
<dbReference type="InterPro" id="IPR036812">
    <property type="entry name" value="NAD(P)_OxRdtase_dom_sf"/>
</dbReference>
<dbReference type="PANTHER" id="PTHR43364:SF1">
    <property type="entry name" value="OXIDOREDUCTASE YDHF"/>
    <property type="match status" value="1"/>
</dbReference>
<sequence length="297" mass="33149">MDNADLQGLTLSRFIAGYWRLLDWQMTPQQRLAFLESHLAMGISSCDHANIYGDYQCEAAFGEALRLKPALRDQLQLISKCGICLPGSQGHALPHYNTDASHIVAQVERSLTQLGTDYLDLLLIHRPDPLMDADEVAGAFEQLQHQGKVRYFGVSNFTPSQFDLLQSRLSLPLVTNQIEISPLNMAPLHDGTLDHLQMQRLRPMAWSCLGGGRLFHPEDPTARRIRAELQQIGEEIGAEGIDQVLYAWLLALPSQPLPILGTGKLERIRSAVAAQSLSLSREQWFRIWVAATGHNVP</sequence>
<gene>
    <name evidence="5" type="ORF">SAMN02745129_2856</name>
</gene>
<dbReference type="GO" id="GO:0016491">
    <property type="term" value="F:oxidoreductase activity"/>
    <property type="evidence" value="ECO:0007669"/>
    <property type="project" value="UniProtKB-KW"/>
</dbReference>
<dbReference type="RefSeq" id="WP_067656828.1">
    <property type="nucleotide sequence ID" value="NZ_FQXG01000004.1"/>
</dbReference>
<dbReference type="AlphaFoldDB" id="A0A1M5VMB8"/>
<evidence type="ECO:0000256" key="1">
    <source>
        <dbReference type="ARBA" id="ARBA00022857"/>
    </source>
</evidence>
<feature type="domain" description="NADP-dependent oxidoreductase" evidence="4">
    <location>
        <begin position="16"/>
        <end position="287"/>
    </location>
</feature>
<dbReference type="GO" id="GO:0005829">
    <property type="term" value="C:cytosol"/>
    <property type="evidence" value="ECO:0007669"/>
    <property type="project" value="TreeGrafter"/>
</dbReference>
<accession>A0A1M5VMB8</accession>
<dbReference type="InterPro" id="IPR050523">
    <property type="entry name" value="AKR_Detox_Biosynth"/>
</dbReference>
<protein>
    <submittedName>
        <fullName evidence="5">Predicted oxidoreductase</fullName>
    </submittedName>
</protein>
<dbReference type="InterPro" id="IPR020471">
    <property type="entry name" value="AKR"/>
</dbReference>
<organism evidence="5 6">
    <name type="scientific">Ferrimonas marina</name>
    <dbReference type="NCBI Taxonomy" id="299255"/>
    <lineage>
        <taxon>Bacteria</taxon>
        <taxon>Pseudomonadati</taxon>
        <taxon>Pseudomonadota</taxon>
        <taxon>Gammaproteobacteria</taxon>
        <taxon>Alteromonadales</taxon>
        <taxon>Ferrimonadaceae</taxon>
        <taxon>Ferrimonas</taxon>
    </lineage>
</organism>
<dbReference type="SUPFAM" id="SSF51430">
    <property type="entry name" value="NAD(P)-linked oxidoreductase"/>
    <property type="match status" value="1"/>
</dbReference>
<name>A0A1M5VMB8_9GAMM</name>
<evidence type="ECO:0000313" key="5">
    <source>
        <dbReference type="EMBL" id="SHH76375.1"/>
    </source>
</evidence>
<dbReference type="STRING" id="299255.SAMN02745129_2856"/>
<evidence type="ECO:0000256" key="3">
    <source>
        <dbReference type="ARBA" id="ARBA00038157"/>
    </source>
</evidence>
<dbReference type="PANTHER" id="PTHR43364">
    <property type="entry name" value="NADH-SPECIFIC METHYLGLYOXAL REDUCTASE-RELATED"/>
    <property type="match status" value="1"/>
</dbReference>
<dbReference type="FunFam" id="3.20.20.100:FF:000008">
    <property type="entry name" value="Aldo/keto reductase family oxidoreductase"/>
    <property type="match status" value="1"/>
</dbReference>
<evidence type="ECO:0000256" key="2">
    <source>
        <dbReference type="ARBA" id="ARBA00023002"/>
    </source>
</evidence>
<dbReference type="CDD" id="cd19092">
    <property type="entry name" value="AKR_BsYcsN_EcYdhF-like"/>
    <property type="match status" value="1"/>
</dbReference>
<evidence type="ECO:0000259" key="4">
    <source>
        <dbReference type="Pfam" id="PF00248"/>
    </source>
</evidence>
<dbReference type="Proteomes" id="UP000184268">
    <property type="component" value="Unassembled WGS sequence"/>
</dbReference>
<comment type="similarity">
    <text evidence="3">Belongs to the aldo/keto reductase family. Aldo/keto reductase 2 subfamily.</text>
</comment>
<evidence type="ECO:0000313" key="6">
    <source>
        <dbReference type="Proteomes" id="UP000184268"/>
    </source>
</evidence>
<dbReference type="OrthoDB" id="9768793at2"/>
<keyword evidence="6" id="KW-1185">Reference proteome</keyword>
<dbReference type="PRINTS" id="PR00069">
    <property type="entry name" value="ALDKETRDTASE"/>
</dbReference>
<dbReference type="InterPro" id="IPR023210">
    <property type="entry name" value="NADP_OxRdtase_dom"/>
</dbReference>
<dbReference type="EMBL" id="FQXG01000004">
    <property type="protein sequence ID" value="SHH76375.1"/>
    <property type="molecule type" value="Genomic_DNA"/>
</dbReference>
<dbReference type="Pfam" id="PF00248">
    <property type="entry name" value="Aldo_ket_red"/>
    <property type="match status" value="1"/>
</dbReference>